<protein>
    <recommendedName>
        <fullName evidence="4">Integral membrane protein</fullName>
    </recommendedName>
</protein>
<evidence type="ECO:0000313" key="3">
    <source>
        <dbReference type="Proteomes" id="UP000051790"/>
    </source>
</evidence>
<dbReference type="AlphaFoldDB" id="A0A0R1RE70"/>
<dbReference type="Gene3D" id="1.10.1760.20">
    <property type="match status" value="1"/>
</dbReference>
<accession>A0A0R1RE70</accession>
<feature type="transmembrane region" description="Helical" evidence="1">
    <location>
        <begin position="133"/>
        <end position="151"/>
    </location>
</feature>
<dbReference type="InterPro" id="IPR024529">
    <property type="entry name" value="ECF_trnsprt_substrate-spec"/>
</dbReference>
<proteinExistence type="predicted"/>
<sequence>MSKFKTRAVAILALCIALNVVGSNIALLLKLPIYLDSIGTVLAAACFGPVGGMLAGGITALLVSFTDLYSLFFMPVQLLIGLVAGLLYRRVKPNTFKNNWWLALAIALPGTLMSTLITVILFHGITSSGSSMLVQLLLGAGMNKVAAVFLIQIGTDYLDRFLTVYVVTLVYRAVRYRLPQVN</sequence>
<evidence type="ECO:0000313" key="2">
    <source>
        <dbReference type="EMBL" id="KRL52565.1"/>
    </source>
</evidence>
<dbReference type="GO" id="GO:0022857">
    <property type="term" value="F:transmembrane transporter activity"/>
    <property type="evidence" value="ECO:0007669"/>
    <property type="project" value="InterPro"/>
</dbReference>
<keyword evidence="1" id="KW-0812">Transmembrane</keyword>
<comment type="caution">
    <text evidence="2">The sequence shown here is derived from an EMBL/GenBank/DDBJ whole genome shotgun (WGS) entry which is preliminary data.</text>
</comment>
<feature type="transmembrane region" description="Helical" evidence="1">
    <location>
        <begin position="68"/>
        <end position="88"/>
    </location>
</feature>
<dbReference type="EMBL" id="AZEU01000031">
    <property type="protein sequence ID" value="KRL52565.1"/>
    <property type="molecule type" value="Genomic_DNA"/>
</dbReference>
<reference evidence="2 3" key="1">
    <citation type="journal article" date="2015" name="Genome Announc.">
        <title>Expanding the biotechnology potential of lactobacilli through comparative genomics of 213 strains and associated genera.</title>
        <authorList>
            <person name="Sun Z."/>
            <person name="Harris H.M."/>
            <person name="McCann A."/>
            <person name="Guo C."/>
            <person name="Argimon S."/>
            <person name="Zhang W."/>
            <person name="Yang X."/>
            <person name="Jeffery I.B."/>
            <person name="Cooney J.C."/>
            <person name="Kagawa T.F."/>
            <person name="Liu W."/>
            <person name="Song Y."/>
            <person name="Salvetti E."/>
            <person name="Wrobel A."/>
            <person name="Rasinkangas P."/>
            <person name="Parkhill J."/>
            <person name="Rea M.C."/>
            <person name="O'Sullivan O."/>
            <person name="Ritari J."/>
            <person name="Douillard F.P."/>
            <person name="Paul Ross R."/>
            <person name="Yang R."/>
            <person name="Briner A.E."/>
            <person name="Felis G.E."/>
            <person name="de Vos W.M."/>
            <person name="Barrangou R."/>
            <person name="Klaenhammer T.R."/>
            <person name="Caufield P.W."/>
            <person name="Cui Y."/>
            <person name="Zhang H."/>
            <person name="O'Toole P.W."/>
        </authorList>
    </citation>
    <scope>NUCLEOTIDE SEQUENCE [LARGE SCALE GENOMIC DNA]</scope>
    <source>
        <strain evidence="2 3">DSM 13343</strain>
    </source>
</reference>
<evidence type="ECO:0000256" key="1">
    <source>
        <dbReference type="SAM" id="Phobius"/>
    </source>
</evidence>
<organism evidence="2 3">
    <name type="scientific">Lacticaseibacillus manihotivorans DSM 13343 = JCM 12514</name>
    <dbReference type="NCBI Taxonomy" id="1423769"/>
    <lineage>
        <taxon>Bacteria</taxon>
        <taxon>Bacillati</taxon>
        <taxon>Bacillota</taxon>
        <taxon>Bacilli</taxon>
        <taxon>Lactobacillales</taxon>
        <taxon>Lactobacillaceae</taxon>
        <taxon>Lacticaseibacillus</taxon>
    </lineage>
</organism>
<name>A0A0R1RE70_9LACO</name>
<gene>
    <name evidence="2" type="ORF">FD01_GL002192</name>
</gene>
<keyword evidence="1" id="KW-1133">Transmembrane helix</keyword>
<feature type="transmembrane region" description="Helical" evidence="1">
    <location>
        <begin position="100"/>
        <end position="121"/>
    </location>
</feature>
<dbReference type="PATRIC" id="fig|1423769.4.peg.2356"/>
<dbReference type="Proteomes" id="UP000051790">
    <property type="component" value="Unassembled WGS sequence"/>
</dbReference>
<evidence type="ECO:0008006" key="4">
    <source>
        <dbReference type="Google" id="ProtNLM"/>
    </source>
</evidence>
<dbReference type="Pfam" id="PF12822">
    <property type="entry name" value="ECF_trnsprt"/>
    <property type="match status" value="1"/>
</dbReference>
<keyword evidence="3" id="KW-1185">Reference proteome</keyword>
<feature type="transmembrane region" description="Helical" evidence="1">
    <location>
        <begin position="38"/>
        <end position="61"/>
    </location>
</feature>
<dbReference type="OrthoDB" id="9766854at2"/>
<keyword evidence="1" id="KW-0472">Membrane</keyword>
<dbReference type="RefSeq" id="WP_054720080.1">
    <property type="nucleotide sequence ID" value="NZ_AZEU01000031.1"/>
</dbReference>